<accession>A0ABC8BY35</accession>
<feature type="signal peptide" evidence="3">
    <location>
        <begin position="1"/>
        <end position="31"/>
    </location>
</feature>
<keyword evidence="5" id="KW-1185">Reference proteome</keyword>
<feature type="region of interest" description="Disordered" evidence="1">
    <location>
        <begin position="425"/>
        <end position="446"/>
    </location>
</feature>
<evidence type="ECO:0000256" key="1">
    <source>
        <dbReference type="SAM" id="MobiDB-lite"/>
    </source>
</evidence>
<keyword evidence="2" id="KW-0812">Transmembrane</keyword>
<feature type="region of interest" description="Disordered" evidence="1">
    <location>
        <begin position="490"/>
        <end position="563"/>
    </location>
</feature>
<name>A0ABC8BY35_9ACTN</name>
<dbReference type="RefSeq" id="WP_084748762.1">
    <property type="nucleotide sequence ID" value="NZ_CP020563.1"/>
</dbReference>
<keyword evidence="2" id="KW-1133">Transmembrane helix</keyword>
<organism evidence="4 5">
    <name type="scientific">Kitasatospora albolonga</name>
    <dbReference type="NCBI Taxonomy" id="68173"/>
    <lineage>
        <taxon>Bacteria</taxon>
        <taxon>Bacillati</taxon>
        <taxon>Actinomycetota</taxon>
        <taxon>Actinomycetes</taxon>
        <taxon>Kitasatosporales</taxon>
        <taxon>Streptomycetaceae</taxon>
        <taxon>Kitasatospora</taxon>
    </lineage>
</organism>
<feature type="compositionally biased region" description="Gly residues" evidence="1">
    <location>
        <begin position="97"/>
        <end position="109"/>
    </location>
</feature>
<reference evidence="4 5" key="1">
    <citation type="submission" date="2017-04" db="EMBL/GenBank/DDBJ databases">
        <title>The complete genome sequence of Streptomyces albolongus YIM 101047, the producer of novel bafilomycins and novel odoriferous sesquiterpenoids.</title>
        <authorList>
            <person name="Yin M."/>
            <person name="Jiang Y."/>
        </authorList>
    </citation>
    <scope>NUCLEOTIDE SEQUENCE [LARGE SCALE GENOMIC DNA]</scope>
    <source>
        <strain evidence="4 5">YIM 101047</strain>
    </source>
</reference>
<keyword evidence="3" id="KW-0732">Signal</keyword>
<gene>
    <name evidence="4" type="ORF">B7C62_22550</name>
</gene>
<sequence>MKRFSPRTAPLRRAGGLAATALLLAAGPLTAATAVAAPARPAAPAAVLGGPAETALHPYAKGGEQRRSTAAITVTRPTEEPEGAGEAEGAGQAERAGGAGQAAGPGGQGEQNTGYEGEFTVTFDLTGIAGIADLSFDEQPGVTCKTTGTRSAVCTGRGISPGVSTVTDLVLSAAADSRQGATGTVRVTGEAGGAAFTPFTTRVTVGGPDLVMHELPFERELTPGQKQQAPITFTNRGSRDADGVVLTLRYSRGLDIPQRYSNCAYATDDPSWTTARCSVEGAFEAGATYTLAAPLTLEATARAYRDIFGYGIHERGPERRAASPRATHLSGAVLRAVPARKPLAARGADLEPSDNEHEADFRTANTADFVAYGDTASGAVGTTVTADLGFRNDGPAWIGHLRSGESVAAVDFTVPQGATVTSAPKGCRGVTAEGTPRADQTTPAPRYVCPAPATVRDDGGLDLSFGLRIDQVLIGAVGRVAVRGPWLRAPGLPFDPEPGNNTARVVLNGESGGGPSPSPVPPAGEGPGAGSGTNPSPTATPGAGSTVAPGTAQNTATGDGGSLAATGSPTATAAAGLAVTALTVGLVLFTAARRRRRA</sequence>
<protein>
    <submittedName>
        <fullName evidence="4">Peptidase</fullName>
    </submittedName>
</protein>
<evidence type="ECO:0000313" key="4">
    <source>
        <dbReference type="EMBL" id="ARF74703.1"/>
    </source>
</evidence>
<feature type="compositionally biased region" description="Low complexity" evidence="1">
    <location>
        <begin position="87"/>
        <end position="96"/>
    </location>
</feature>
<proteinExistence type="predicted"/>
<feature type="chain" id="PRO_5044795619" evidence="3">
    <location>
        <begin position="32"/>
        <end position="598"/>
    </location>
</feature>
<evidence type="ECO:0000313" key="5">
    <source>
        <dbReference type="Proteomes" id="UP000192251"/>
    </source>
</evidence>
<dbReference type="Proteomes" id="UP000192251">
    <property type="component" value="Chromosome"/>
</dbReference>
<evidence type="ECO:0000256" key="3">
    <source>
        <dbReference type="SAM" id="SignalP"/>
    </source>
</evidence>
<feature type="transmembrane region" description="Helical" evidence="2">
    <location>
        <begin position="573"/>
        <end position="592"/>
    </location>
</feature>
<dbReference type="KEGG" id="kab:B7C62_22550"/>
<dbReference type="EMBL" id="CP020563">
    <property type="protein sequence ID" value="ARF74703.1"/>
    <property type="molecule type" value="Genomic_DNA"/>
</dbReference>
<evidence type="ECO:0000256" key="2">
    <source>
        <dbReference type="SAM" id="Phobius"/>
    </source>
</evidence>
<keyword evidence="2" id="KW-0472">Membrane</keyword>
<feature type="region of interest" description="Disordered" evidence="1">
    <location>
        <begin position="57"/>
        <end position="114"/>
    </location>
</feature>
<dbReference type="AlphaFoldDB" id="A0ABC8BY35"/>